<dbReference type="EMBL" id="REGN01006466">
    <property type="protein sequence ID" value="RNA09450.1"/>
    <property type="molecule type" value="Genomic_DNA"/>
</dbReference>
<sequence>MQIFCCQMLVSLPLLMLFVLLKYSDHFWLNPKLALAQLQLFDPDSLKTFLISDTDGSVIGSTTTFFLQRDFTNIYNSKSNNGYCRKKQWCLSKS</sequence>
<name>A0A3M7QDJ6_BRAPC</name>
<keyword evidence="2" id="KW-1185">Reference proteome</keyword>
<organism evidence="1 2">
    <name type="scientific">Brachionus plicatilis</name>
    <name type="common">Marine rotifer</name>
    <name type="synonym">Brachionus muelleri</name>
    <dbReference type="NCBI Taxonomy" id="10195"/>
    <lineage>
        <taxon>Eukaryota</taxon>
        <taxon>Metazoa</taxon>
        <taxon>Spiralia</taxon>
        <taxon>Gnathifera</taxon>
        <taxon>Rotifera</taxon>
        <taxon>Eurotatoria</taxon>
        <taxon>Monogononta</taxon>
        <taxon>Pseudotrocha</taxon>
        <taxon>Ploima</taxon>
        <taxon>Brachionidae</taxon>
        <taxon>Brachionus</taxon>
    </lineage>
</organism>
<comment type="caution">
    <text evidence="1">The sequence shown here is derived from an EMBL/GenBank/DDBJ whole genome shotgun (WGS) entry which is preliminary data.</text>
</comment>
<evidence type="ECO:0000313" key="2">
    <source>
        <dbReference type="Proteomes" id="UP000276133"/>
    </source>
</evidence>
<accession>A0A3M7QDJ6</accession>
<dbReference type="AlphaFoldDB" id="A0A3M7QDJ6"/>
<dbReference type="Proteomes" id="UP000276133">
    <property type="component" value="Unassembled WGS sequence"/>
</dbReference>
<evidence type="ECO:0000313" key="1">
    <source>
        <dbReference type="EMBL" id="RNA09450.1"/>
    </source>
</evidence>
<proteinExistence type="predicted"/>
<protein>
    <submittedName>
        <fullName evidence="1">Uncharacterized protein</fullName>
    </submittedName>
</protein>
<reference evidence="1 2" key="1">
    <citation type="journal article" date="2018" name="Sci. Rep.">
        <title>Genomic signatures of local adaptation to the degree of environmental predictability in rotifers.</title>
        <authorList>
            <person name="Franch-Gras L."/>
            <person name="Hahn C."/>
            <person name="Garcia-Roger E.M."/>
            <person name="Carmona M.J."/>
            <person name="Serra M."/>
            <person name="Gomez A."/>
        </authorList>
    </citation>
    <scope>NUCLEOTIDE SEQUENCE [LARGE SCALE GENOMIC DNA]</scope>
    <source>
        <strain evidence="1">HYR1</strain>
    </source>
</reference>
<gene>
    <name evidence="1" type="ORF">BpHYR1_032714</name>
</gene>